<gene>
    <name evidence="3" type="primary">queE</name>
    <name evidence="4" type="ORF">IMC76_02955</name>
</gene>
<evidence type="ECO:0000313" key="4">
    <source>
        <dbReference type="EMBL" id="QOQ87784.1"/>
    </source>
</evidence>
<comment type="cofactor">
    <cofactor evidence="3">
        <name>Mg(2+)</name>
        <dbReference type="ChEBI" id="CHEBI:18420"/>
    </cofactor>
</comment>
<comment type="catalytic activity">
    <reaction evidence="3">
        <text>6-carboxy-5,6,7,8-tetrahydropterin + H(+) = 7-carboxy-7-carbaguanine + NH4(+)</text>
        <dbReference type="Rhea" id="RHEA:27974"/>
        <dbReference type="ChEBI" id="CHEBI:15378"/>
        <dbReference type="ChEBI" id="CHEBI:28938"/>
        <dbReference type="ChEBI" id="CHEBI:61032"/>
        <dbReference type="ChEBI" id="CHEBI:61036"/>
        <dbReference type="EC" id="4.3.99.3"/>
    </reaction>
</comment>
<dbReference type="GO" id="GO:0008616">
    <property type="term" value="P:tRNA queuosine(34) biosynthetic process"/>
    <property type="evidence" value="ECO:0007669"/>
    <property type="project" value="UniProtKB-UniRule"/>
</dbReference>
<keyword evidence="2 3" id="KW-0456">Lyase</keyword>
<dbReference type="PANTHER" id="PTHR42836:SF1">
    <property type="entry name" value="7-CARBOXY-7-DEAZAGUANINE SYNTHASE"/>
    <property type="match status" value="1"/>
</dbReference>
<dbReference type="InterPro" id="IPR058240">
    <property type="entry name" value="rSAM_sf"/>
</dbReference>
<proteinExistence type="inferred from homology"/>
<dbReference type="HAMAP" id="MF_00917">
    <property type="entry name" value="QueE"/>
    <property type="match status" value="1"/>
</dbReference>
<dbReference type="RefSeq" id="WP_025802433.1">
    <property type="nucleotide sequence ID" value="NZ_CP053842.1"/>
</dbReference>
<comment type="similarity">
    <text evidence="3">Belongs to the radical SAM superfamily. 7-carboxy-7-deazaguanine synthase family.</text>
</comment>
<evidence type="ECO:0000256" key="2">
    <source>
        <dbReference type="ARBA" id="ARBA00023239"/>
    </source>
</evidence>
<evidence type="ECO:0000256" key="3">
    <source>
        <dbReference type="HAMAP-Rule" id="MF_00917"/>
    </source>
</evidence>
<evidence type="ECO:0000256" key="1">
    <source>
        <dbReference type="ARBA" id="ARBA00022485"/>
    </source>
</evidence>
<comment type="subunit">
    <text evidence="3">Homodimer.</text>
</comment>
<dbReference type="EC" id="4.3.99.3" evidence="3"/>
<feature type="binding site" evidence="3">
    <location>
        <begin position="145"/>
        <end position="147"/>
    </location>
    <ligand>
        <name>S-adenosyl-L-methionine</name>
        <dbReference type="ChEBI" id="CHEBI:59789"/>
    </ligand>
</feature>
<evidence type="ECO:0000313" key="5">
    <source>
        <dbReference type="Proteomes" id="UP000594749"/>
    </source>
</evidence>
<keyword evidence="3" id="KW-0671">Queuosine biosynthesis</keyword>
<dbReference type="PANTHER" id="PTHR42836">
    <property type="entry name" value="7-CARBOXY-7-DEAZAGUANINE SYNTHASE"/>
    <property type="match status" value="1"/>
</dbReference>
<comment type="caution">
    <text evidence="3">Lacks conserved residue(s) required for the propagation of feature annotation.</text>
</comment>
<feature type="binding site" evidence="3">
    <location>
        <position position="94"/>
    </location>
    <ligand>
        <name>S-adenosyl-L-methionine</name>
        <dbReference type="ChEBI" id="CHEBI:59789"/>
    </ligand>
</feature>
<accession>A0A7M1LIK2</accession>
<dbReference type="GO" id="GO:1904047">
    <property type="term" value="F:S-adenosyl-L-methionine binding"/>
    <property type="evidence" value="ECO:0007669"/>
    <property type="project" value="UniProtKB-UniRule"/>
</dbReference>
<protein>
    <recommendedName>
        <fullName evidence="3">7-carboxy-7-deazaguanine synthase</fullName>
        <shortName evidence="3">CDG synthase</shortName>
        <ecNumber evidence="3">4.3.99.3</ecNumber>
    </recommendedName>
    <alternativeName>
        <fullName evidence="3">Queuosine biosynthesis protein QueE</fullName>
    </alternativeName>
</protein>
<feature type="binding site" evidence="3">
    <location>
        <position position="25"/>
    </location>
    <ligand>
        <name>substrate</name>
    </ligand>
</feature>
<dbReference type="InterPro" id="IPR024924">
    <property type="entry name" value="7-CO-7-deazaguanine_synth-like"/>
</dbReference>
<feature type="binding site" evidence="3">
    <location>
        <position position="52"/>
    </location>
    <ligand>
        <name>[4Fe-4S] cluster</name>
        <dbReference type="ChEBI" id="CHEBI:49883"/>
        <note>4Fe-4S-S-AdoMet</note>
    </ligand>
</feature>
<name>A0A7M1LIK2_9BACT</name>
<dbReference type="InterPro" id="IPR013785">
    <property type="entry name" value="Aldolase_TIM"/>
</dbReference>
<keyword evidence="3" id="KW-0460">Magnesium</keyword>
<comment type="cofactor">
    <cofactor evidence="3">
        <name>[4Fe-4S] cluster</name>
        <dbReference type="ChEBI" id="CHEBI:49883"/>
    </cofactor>
    <text evidence="3">Binds 1 [4Fe-4S] cluster. The cluster is coordinated with 3 cysteines and an exchangeable S-adenosyl-L-methionine.</text>
</comment>
<keyword evidence="3" id="KW-0949">S-adenosyl-L-methionine</keyword>
<feature type="binding site" evidence="3">
    <location>
        <position position="92"/>
    </location>
    <ligand>
        <name>substrate</name>
    </ligand>
</feature>
<keyword evidence="5" id="KW-1185">Reference proteome</keyword>
<dbReference type="OrthoDB" id="9792276at2"/>
<dbReference type="GO" id="GO:0000287">
    <property type="term" value="F:magnesium ion binding"/>
    <property type="evidence" value="ECO:0007669"/>
    <property type="project" value="UniProtKB-UniRule"/>
</dbReference>
<dbReference type="SUPFAM" id="SSF102114">
    <property type="entry name" value="Radical SAM enzymes"/>
    <property type="match status" value="1"/>
</dbReference>
<feature type="binding site" evidence="3">
    <location>
        <position position="33"/>
    </location>
    <ligand>
        <name>[4Fe-4S] cluster</name>
        <dbReference type="ChEBI" id="CHEBI:49883"/>
        <note>4Fe-4S-S-AdoMet</note>
    </ligand>
</feature>
<dbReference type="AlphaFoldDB" id="A0A7M1LIK2"/>
<keyword evidence="3" id="KW-0411">Iron-sulfur</keyword>
<dbReference type="GO" id="GO:0051539">
    <property type="term" value="F:4 iron, 4 sulfur cluster binding"/>
    <property type="evidence" value="ECO:0007669"/>
    <property type="project" value="UniProtKB-UniRule"/>
</dbReference>
<dbReference type="Pfam" id="PF13353">
    <property type="entry name" value="Fer4_12"/>
    <property type="match status" value="1"/>
</dbReference>
<dbReference type="GO" id="GO:0016840">
    <property type="term" value="F:carbon-nitrogen lyase activity"/>
    <property type="evidence" value="ECO:0007669"/>
    <property type="project" value="UniProtKB-UniRule"/>
</dbReference>
<feature type="binding site" evidence="3">
    <location>
        <position position="29"/>
    </location>
    <ligand>
        <name>[4Fe-4S] cluster</name>
        <dbReference type="ChEBI" id="CHEBI:49883"/>
        <note>4Fe-4S-S-AdoMet</note>
    </ligand>
</feature>
<dbReference type="EMBL" id="CP063078">
    <property type="protein sequence ID" value="QOQ87784.1"/>
    <property type="molecule type" value="Genomic_DNA"/>
</dbReference>
<keyword evidence="1 3" id="KW-0004">4Fe-4S</keyword>
<feature type="binding site" evidence="3">
    <location>
        <position position="54"/>
    </location>
    <ligand>
        <name>Mg(2+)</name>
        <dbReference type="ChEBI" id="CHEBI:18420"/>
    </ligand>
</feature>
<dbReference type="UniPathway" id="UPA00391"/>
<dbReference type="Gene3D" id="3.20.20.70">
    <property type="entry name" value="Aldolase class I"/>
    <property type="match status" value="1"/>
</dbReference>
<reference evidence="4 5" key="1">
    <citation type="submission" date="2020-10" db="EMBL/GenBank/DDBJ databases">
        <title>Campylobacter and Helicobacter PacBio genomes.</title>
        <authorList>
            <person name="Lane C."/>
        </authorList>
    </citation>
    <scope>NUCLEOTIDE SEQUENCE [LARGE SCALE GENOMIC DNA]</scope>
    <source>
        <strain evidence="4 5">2016D-0077</strain>
    </source>
</reference>
<organism evidence="4 5">
    <name type="scientific">Campylobacter corcagiensis</name>
    <dbReference type="NCBI Taxonomy" id="1448857"/>
    <lineage>
        <taxon>Bacteria</taxon>
        <taxon>Pseudomonadati</taxon>
        <taxon>Campylobacterota</taxon>
        <taxon>Epsilonproteobacteria</taxon>
        <taxon>Campylobacterales</taxon>
        <taxon>Campylobacteraceae</taxon>
        <taxon>Campylobacter</taxon>
    </lineage>
</organism>
<feature type="binding site" evidence="3">
    <location>
        <begin position="10"/>
        <end position="12"/>
    </location>
    <ligand>
        <name>substrate</name>
    </ligand>
</feature>
<sequence length="245" mass="28012">MRLVECFYSIQGEGKYAGKAAVFFRFAGCNLECKGFGCELKSPKTGEILKGCDTIKAVKFSHFKTEAIKSAKFLMSKFKTLNFKSKPIVVITGGEPLIHHKDSVFLEFLGEILKQNFEVHFETNGTILVDFEKFSIYKNCTFCISPKLENSGEEKSKRLNFKALKAIKENSKDSFYKFVVDLNLKKDEIFEILDEVSNEVYIMPQGATKDELEKNAKFAFEFALENGFNYSDRLHIRIYNDKDGV</sequence>
<comment type="function">
    <text evidence="3">Catalyzes the complex heterocyclic radical-mediated conversion of 6-carboxy-5,6,7,8-tetrahydropterin (CPH4) to 7-carboxy-7-deazaguanine (CDG), a step common to the biosynthetic pathways of all 7-deazapurine-containing compounds.</text>
</comment>
<comment type="pathway">
    <text evidence="3">Purine metabolism; 7-cyano-7-deazaguanine biosynthesis.</text>
</comment>
<dbReference type="Proteomes" id="UP000594749">
    <property type="component" value="Chromosome"/>
</dbReference>
<keyword evidence="3" id="KW-0408">Iron</keyword>
<comment type="cofactor">
    <cofactor evidence="3">
        <name>S-adenosyl-L-methionine</name>
        <dbReference type="ChEBI" id="CHEBI:59789"/>
    </cofactor>
    <text evidence="3">Binds 1 S-adenosyl-L-methionine per subunit.</text>
</comment>
<keyword evidence="3" id="KW-0479">Metal-binding</keyword>